<organism evidence="2 3">
    <name type="scientific">Myodes glareolus</name>
    <name type="common">Bank vole</name>
    <name type="synonym">Clethrionomys glareolus</name>
    <dbReference type="NCBI Taxonomy" id="447135"/>
    <lineage>
        <taxon>Eukaryota</taxon>
        <taxon>Metazoa</taxon>
        <taxon>Chordata</taxon>
        <taxon>Craniata</taxon>
        <taxon>Vertebrata</taxon>
        <taxon>Euteleostomi</taxon>
        <taxon>Mammalia</taxon>
        <taxon>Eutheria</taxon>
        <taxon>Euarchontoglires</taxon>
        <taxon>Glires</taxon>
        <taxon>Rodentia</taxon>
        <taxon>Myomorpha</taxon>
        <taxon>Muroidea</taxon>
        <taxon>Cricetidae</taxon>
        <taxon>Arvicolinae</taxon>
        <taxon>Myodes</taxon>
    </lineage>
</organism>
<comment type="caution">
    <text evidence="2">The sequence shown here is derived from an EMBL/GenBank/DDBJ whole genome shotgun (WGS) entry which is preliminary data.</text>
</comment>
<gene>
    <name evidence="2" type="ORF">U0070_007973</name>
</gene>
<reference evidence="2 3" key="1">
    <citation type="journal article" date="2023" name="bioRxiv">
        <title>Conserved and derived expression patterns and positive selection on dental genes reveal complex evolutionary context of ever-growing rodent molars.</title>
        <authorList>
            <person name="Calamari Z.T."/>
            <person name="Song A."/>
            <person name="Cohen E."/>
            <person name="Akter M."/>
            <person name="Roy R.D."/>
            <person name="Hallikas O."/>
            <person name="Christensen M.M."/>
            <person name="Li P."/>
            <person name="Marangoni P."/>
            <person name="Jernvall J."/>
            <person name="Klein O.D."/>
        </authorList>
    </citation>
    <scope>NUCLEOTIDE SEQUENCE [LARGE SCALE GENOMIC DNA]</scope>
    <source>
        <strain evidence="2">V071</strain>
    </source>
</reference>
<protein>
    <submittedName>
        <fullName evidence="2">Uncharacterized protein</fullName>
    </submittedName>
</protein>
<dbReference type="Proteomes" id="UP001488838">
    <property type="component" value="Unassembled WGS sequence"/>
</dbReference>
<accession>A0AAW0IGN4</accession>
<evidence type="ECO:0000313" key="3">
    <source>
        <dbReference type="Proteomes" id="UP001488838"/>
    </source>
</evidence>
<evidence type="ECO:0000256" key="1">
    <source>
        <dbReference type="SAM" id="MobiDB-lite"/>
    </source>
</evidence>
<evidence type="ECO:0000313" key="2">
    <source>
        <dbReference type="EMBL" id="KAK7813404.1"/>
    </source>
</evidence>
<keyword evidence="3" id="KW-1185">Reference proteome</keyword>
<dbReference type="EMBL" id="JBBHLL010000136">
    <property type="protein sequence ID" value="KAK7813404.1"/>
    <property type="molecule type" value="Genomic_DNA"/>
</dbReference>
<dbReference type="AlphaFoldDB" id="A0AAW0IGN4"/>
<feature type="region of interest" description="Disordered" evidence="1">
    <location>
        <begin position="1"/>
        <end position="31"/>
    </location>
</feature>
<sequence>MQVTRQSIAFPPATSELHKGGGSGAFKIQPHPSSTAMAQEAIAAGGVLDVSTALREVLKNAQFMMV</sequence>
<name>A0AAW0IGN4_MYOGA</name>
<proteinExistence type="predicted"/>